<dbReference type="AlphaFoldDB" id="A0A913ZDE5"/>
<dbReference type="GO" id="GO:0004000">
    <property type="term" value="F:adenosine deaminase activity"/>
    <property type="evidence" value="ECO:0007669"/>
    <property type="project" value="TreeGrafter"/>
</dbReference>
<dbReference type="RefSeq" id="XP_038049797.1">
    <property type="nucleotide sequence ID" value="XM_038193869.1"/>
</dbReference>
<dbReference type="Proteomes" id="UP000887568">
    <property type="component" value="Unplaced"/>
</dbReference>
<dbReference type="Pfam" id="PF00962">
    <property type="entry name" value="A_deaminase"/>
    <property type="match status" value="1"/>
</dbReference>
<dbReference type="GO" id="GO:0046103">
    <property type="term" value="P:inosine biosynthetic process"/>
    <property type="evidence" value="ECO:0007669"/>
    <property type="project" value="TreeGrafter"/>
</dbReference>
<evidence type="ECO:0000313" key="10">
    <source>
        <dbReference type="EnsemblMetazoa" id="XP_038049797.1"/>
    </source>
</evidence>
<dbReference type="EnsemblMetazoa" id="XM_038193869.1">
    <property type="protein sequence ID" value="XP_038049797.1"/>
    <property type="gene ID" value="LOC119723312"/>
</dbReference>
<dbReference type="GO" id="GO:0043103">
    <property type="term" value="P:hypoxanthine salvage"/>
    <property type="evidence" value="ECO:0007669"/>
    <property type="project" value="TreeGrafter"/>
</dbReference>
<dbReference type="GO" id="GO:0006154">
    <property type="term" value="P:adenosine catabolic process"/>
    <property type="evidence" value="ECO:0007669"/>
    <property type="project" value="TreeGrafter"/>
</dbReference>
<dbReference type="InterPro" id="IPR006650">
    <property type="entry name" value="A/AMP_deam_AS"/>
</dbReference>
<comment type="similarity">
    <text evidence="3">Belongs to the metallo-dependent hydrolases superfamily. Adenosine and AMP deaminases family.</text>
</comment>
<sequence length="357" mass="40056">MADESKSQQLAPKVELHLHLDGAVRPSTIWELAKKRGIDVPGSTAEEMTSIIRHIELGSLPKFLEKFEIFLPPLIGDKEALRRISYELCEDKAREGVVYFETRFSPQLLVYSGPDSGHVEEKALSTREVMQSIVEGLDKGQKDFNVKARLIICTARETPGWAAECLQLCREYSPSVVGIDIADCGRADETEGHVFHPEIVRVFQEAERCGIHRTVHAGEDGPASNVKKAIELLKAERIGHGYHSVDDDDVYQMVKDKGIHLEICPTSSVYTGSCDPDFTKHPCVRFVQDKMDFSLNTDDPTVFANTINDEFQIAKKYFALSEEQAVQATLNAARASFLPKQEKLELIQHLRAAYRLI</sequence>
<evidence type="ECO:0000256" key="4">
    <source>
        <dbReference type="ARBA" id="ARBA00012784"/>
    </source>
</evidence>
<comment type="cofactor">
    <cofactor evidence="1">
        <name>Zn(2+)</name>
        <dbReference type="ChEBI" id="CHEBI:29105"/>
    </cofactor>
</comment>
<dbReference type="GO" id="GO:0009897">
    <property type="term" value="C:external side of plasma membrane"/>
    <property type="evidence" value="ECO:0007669"/>
    <property type="project" value="TreeGrafter"/>
</dbReference>
<dbReference type="FunFam" id="3.20.20.140:FF:000057">
    <property type="entry name" value="Adenosine deaminase"/>
    <property type="match status" value="1"/>
</dbReference>
<keyword evidence="11" id="KW-1185">Reference proteome</keyword>
<evidence type="ECO:0000256" key="5">
    <source>
        <dbReference type="ARBA" id="ARBA00018099"/>
    </source>
</evidence>
<dbReference type="InterPro" id="IPR032466">
    <property type="entry name" value="Metal_Hydrolase"/>
</dbReference>
<accession>A0A913ZDE5</accession>
<keyword evidence="8" id="KW-0862">Zinc</keyword>
<dbReference type="EC" id="3.5.4.4" evidence="4"/>
<dbReference type="GeneID" id="119723312"/>
<dbReference type="PANTHER" id="PTHR11409:SF43">
    <property type="entry name" value="ADENOSINE DEAMINASE"/>
    <property type="match status" value="1"/>
</dbReference>
<dbReference type="GO" id="GO:0046872">
    <property type="term" value="F:metal ion binding"/>
    <property type="evidence" value="ECO:0007669"/>
    <property type="project" value="UniProtKB-KW"/>
</dbReference>
<dbReference type="GO" id="GO:0005829">
    <property type="term" value="C:cytosol"/>
    <property type="evidence" value="ECO:0007669"/>
    <property type="project" value="TreeGrafter"/>
</dbReference>
<name>A0A913ZDE5_PATMI</name>
<dbReference type="OrthoDB" id="272271at2759"/>
<dbReference type="GO" id="GO:0009168">
    <property type="term" value="P:purine ribonucleoside monophosphate biosynthetic process"/>
    <property type="evidence" value="ECO:0007669"/>
    <property type="project" value="InterPro"/>
</dbReference>
<comment type="subcellular location">
    <subcellularLocation>
        <location evidence="2">Cell membrane</location>
        <topology evidence="2">Peripheral membrane protein</topology>
        <orientation evidence="2">Extracellular side</orientation>
    </subcellularLocation>
</comment>
<dbReference type="PROSITE" id="PS00485">
    <property type="entry name" value="A_DEAMINASE"/>
    <property type="match status" value="1"/>
</dbReference>
<evidence type="ECO:0000256" key="7">
    <source>
        <dbReference type="ARBA" id="ARBA00022801"/>
    </source>
</evidence>
<dbReference type="InterPro" id="IPR001365">
    <property type="entry name" value="A_deaminase_dom"/>
</dbReference>
<evidence type="ECO:0000256" key="2">
    <source>
        <dbReference type="ARBA" id="ARBA00004296"/>
    </source>
</evidence>
<evidence type="ECO:0000256" key="6">
    <source>
        <dbReference type="ARBA" id="ARBA00022723"/>
    </source>
</evidence>
<dbReference type="SUPFAM" id="SSF51556">
    <property type="entry name" value="Metallo-dependent hydrolases"/>
    <property type="match status" value="1"/>
</dbReference>
<feature type="domain" description="Adenosine deaminase" evidence="9">
    <location>
        <begin position="12"/>
        <end position="351"/>
    </location>
</feature>
<dbReference type="OMA" id="NKIALPW"/>
<dbReference type="InterPro" id="IPR006330">
    <property type="entry name" value="Ado/ade_deaminase"/>
</dbReference>
<reference evidence="10" key="1">
    <citation type="submission" date="2022-11" db="UniProtKB">
        <authorList>
            <consortium name="EnsemblMetazoa"/>
        </authorList>
    </citation>
    <scope>IDENTIFICATION</scope>
</reference>
<protein>
    <recommendedName>
        <fullName evidence="5">Adenosine deaminase</fullName>
        <ecNumber evidence="4">3.5.4.4</ecNumber>
    </recommendedName>
</protein>
<evidence type="ECO:0000313" key="11">
    <source>
        <dbReference type="Proteomes" id="UP000887568"/>
    </source>
</evidence>
<dbReference type="PANTHER" id="PTHR11409">
    <property type="entry name" value="ADENOSINE DEAMINASE"/>
    <property type="match status" value="1"/>
</dbReference>
<evidence type="ECO:0000256" key="8">
    <source>
        <dbReference type="ARBA" id="ARBA00022833"/>
    </source>
</evidence>
<dbReference type="Gene3D" id="3.20.20.140">
    <property type="entry name" value="Metal-dependent hydrolases"/>
    <property type="match status" value="1"/>
</dbReference>
<evidence type="ECO:0000256" key="1">
    <source>
        <dbReference type="ARBA" id="ARBA00001947"/>
    </source>
</evidence>
<organism evidence="10 11">
    <name type="scientific">Patiria miniata</name>
    <name type="common">Bat star</name>
    <name type="synonym">Asterina miniata</name>
    <dbReference type="NCBI Taxonomy" id="46514"/>
    <lineage>
        <taxon>Eukaryota</taxon>
        <taxon>Metazoa</taxon>
        <taxon>Echinodermata</taxon>
        <taxon>Eleutherozoa</taxon>
        <taxon>Asterozoa</taxon>
        <taxon>Asteroidea</taxon>
        <taxon>Valvatacea</taxon>
        <taxon>Valvatida</taxon>
        <taxon>Asterinidae</taxon>
        <taxon>Patiria</taxon>
    </lineage>
</organism>
<evidence type="ECO:0000256" key="3">
    <source>
        <dbReference type="ARBA" id="ARBA00006676"/>
    </source>
</evidence>
<dbReference type="GO" id="GO:0060169">
    <property type="term" value="P:negative regulation of adenosine receptor signaling pathway"/>
    <property type="evidence" value="ECO:0007669"/>
    <property type="project" value="TreeGrafter"/>
</dbReference>
<dbReference type="NCBIfam" id="TIGR01430">
    <property type="entry name" value="aden_deam"/>
    <property type="match status" value="1"/>
</dbReference>
<keyword evidence="7" id="KW-0378">Hydrolase</keyword>
<proteinExistence type="inferred from homology"/>
<evidence type="ECO:0000259" key="9">
    <source>
        <dbReference type="Pfam" id="PF00962"/>
    </source>
</evidence>
<keyword evidence="6" id="KW-0479">Metal-binding</keyword>